<dbReference type="EMBL" id="VSSQ01000453">
    <property type="protein sequence ID" value="MPL95084.1"/>
    <property type="molecule type" value="Genomic_DNA"/>
</dbReference>
<sequence length="52" mass="5879">MAKSDIKLNIEINNYEELSAKAEKLINLIKEAKQLSDELKDSINGIDFLNLS</sequence>
<dbReference type="AlphaFoldDB" id="A0A644VUH4"/>
<accession>A0A644VUH4</accession>
<organism evidence="2">
    <name type="scientific">bioreactor metagenome</name>
    <dbReference type="NCBI Taxonomy" id="1076179"/>
    <lineage>
        <taxon>unclassified sequences</taxon>
        <taxon>metagenomes</taxon>
        <taxon>ecological metagenomes</taxon>
    </lineage>
</organism>
<comment type="caution">
    <text evidence="2">The sequence shown here is derived from an EMBL/GenBank/DDBJ whole genome shotgun (WGS) entry which is preliminary data.</text>
</comment>
<protein>
    <submittedName>
        <fullName evidence="2">Uncharacterized protein</fullName>
    </submittedName>
</protein>
<evidence type="ECO:0000313" key="2">
    <source>
        <dbReference type="EMBL" id="MPL95084.1"/>
    </source>
</evidence>
<reference evidence="2" key="1">
    <citation type="submission" date="2019-08" db="EMBL/GenBank/DDBJ databases">
        <authorList>
            <person name="Kucharzyk K."/>
            <person name="Murdoch R.W."/>
            <person name="Higgins S."/>
            <person name="Loffler F."/>
        </authorList>
    </citation>
    <scope>NUCLEOTIDE SEQUENCE</scope>
</reference>
<gene>
    <name evidence="2" type="ORF">SDC9_41247</name>
</gene>
<proteinExistence type="predicted"/>
<evidence type="ECO:0000256" key="1">
    <source>
        <dbReference type="SAM" id="Coils"/>
    </source>
</evidence>
<feature type="coiled-coil region" evidence="1">
    <location>
        <begin position="8"/>
        <end position="42"/>
    </location>
</feature>
<name>A0A644VUH4_9ZZZZ</name>
<keyword evidence="1" id="KW-0175">Coiled coil</keyword>